<dbReference type="EMBL" id="FNGY01000002">
    <property type="protein sequence ID" value="SDL86914.1"/>
    <property type="molecule type" value="Genomic_DNA"/>
</dbReference>
<sequence>MKNQRKYTIATILCLGIFILSGCTKKFEEFNTNTSAITDEQASTDGTLQVLLLQQAQKAIIYNNVGDYQVAENLSSSAFGGYFTPPTPFRSNSNNINYDLVPGWNNASWRLIYPNLMNPLTKIESTTKGNASLSGIYAMNKVLRVEGMHRISDLFGPIIYTQYNKANTEGGVDYDTQEQAYNAFFADLEEAKNALVPLVTANTPKSPIMVRADLAYGGSYAKWLKFANTLRLRLALRISKVNPTLAKQQGEKALDPANGGIISTNDESFIVQLGAPHILNTINASWNDTRMAAPIETYLGGFNDPRLGKYFLPAIDPTVAGQFKGIREGVDIISADTYKNYSALATVPPAAQLLTAAEAWFLKSEAALKGWANAGTAKDNYETGILRSFDQYGLAANATAYINDALSIPKQYIDPKALTPGINDVKTGSPYLSTITIKWDEAASESKKLERIITQKWIAIFPDGAEAWSEYRRTGFPILFPIVINKSGGVIPTVIPGTINTGVRRLPFANVEFDNNSAAVKRAVAMLGGPDNGATRLWWDKP</sequence>
<keyword evidence="2" id="KW-1185">Reference proteome</keyword>
<name>A0A1G9NKM9_9SPHI</name>
<accession>A0A1G9NKM9</accession>
<dbReference type="PROSITE" id="PS51257">
    <property type="entry name" value="PROKAR_LIPOPROTEIN"/>
    <property type="match status" value="1"/>
</dbReference>
<dbReference type="Pfam" id="PF12741">
    <property type="entry name" value="SusD-like"/>
    <property type="match status" value="1"/>
</dbReference>
<dbReference type="Gene3D" id="1.25.40.390">
    <property type="match status" value="1"/>
</dbReference>
<dbReference type="RefSeq" id="WP_083361709.1">
    <property type="nucleotide sequence ID" value="NZ_FNGY01000002.1"/>
</dbReference>
<dbReference type="SUPFAM" id="SSF48452">
    <property type="entry name" value="TPR-like"/>
    <property type="match status" value="1"/>
</dbReference>
<evidence type="ECO:0000313" key="2">
    <source>
        <dbReference type="Proteomes" id="UP000183200"/>
    </source>
</evidence>
<dbReference type="OrthoDB" id="9766256at2"/>
<dbReference type="AlphaFoldDB" id="A0A1G9NKM9"/>
<organism evidence="1 2">
    <name type="scientific">Pedobacter steynii</name>
    <dbReference type="NCBI Taxonomy" id="430522"/>
    <lineage>
        <taxon>Bacteria</taxon>
        <taxon>Pseudomonadati</taxon>
        <taxon>Bacteroidota</taxon>
        <taxon>Sphingobacteriia</taxon>
        <taxon>Sphingobacteriales</taxon>
        <taxon>Sphingobacteriaceae</taxon>
        <taxon>Pedobacter</taxon>
    </lineage>
</organism>
<keyword evidence="1" id="KW-0449">Lipoprotein</keyword>
<reference evidence="2" key="1">
    <citation type="submission" date="2016-10" db="EMBL/GenBank/DDBJ databases">
        <authorList>
            <person name="Varghese N."/>
            <person name="Submissions S."/>
        </authorList>
    </citation>
    <scope>NUCLEOTIDE SEQUENCE [LARGE SCALE GENOMIC DNA]</scope>
    <source>
        <strain evidence="2">DSM 19110</strain>
    </source>
</reference>
<dbReference type="InterPro" id="IPR024302">
    <property type="entry name" value="SusD-like"/>
</dbReference>
<dbReference type="InterPro" id="IPR011990">
    <property type="entry name" value="TPR-like_helical_dom_sf"/>
</dbReference>
<proteinExistence type="predicted"/>
<protein>
    <submittedName>
        <fullName evidence="1">Susd and RagB outer membrane lipoprotein</fullName>
    </submittedName>
</protein>
<gene>
    <name evidence="1" type="ORF">SAMN05421820_102356</name>
</gene>
<dbReference type="Proteomes" id="UP000183200">
    <property type="component" value="Unassembled WGS sequence"/>
</dbReference>
<evidence type="ECO:0000313" key="1">
    <source>
        <dbReference type="EMBL" id="SDL86914.1"/>
    </source>
</evidence>